<protein>
    <submittedName>
        <fullName evidence="5">Formin-like protein 3</fullName>
    </submittedName>
</protein>
<organism evidence="5 6">
    <name type="scientific">Cichlidogyrus casuarinus</name>
    <dbReference type="NCBI Taxonomy" id="1844966"/>
    <lineage>
        <taxon>Eukaryota</taxon>
        <taxon>Metazoa</taxon>
        <taxon>Spiralia</taxon>
        <taxon>Lophotrochozoa</taxon>
        <taxon>Platyhelminthes</taxon>
        <taxon>Monogenea</taxon>
        <taxon>Monopisthocotylea</taxon>
        <taxon>Dactylogyridea</taxon>
        <taxon>Ancyrocephalidae</taxon>
        <taxon>Cichlidogyrus</taxon>
    </lineage>
</organism>
<feature type="non-terminal residue" evidence="5">
    <location>
        <position position="390"/>
    </location>
</feature>
<gene>
    <name evidence="5" type="primary">FMNL3_2</name>
    <name evidence="5" type="ORF">Ciccas_012787</name>
</gene>
<dbReference type="EMBL" id="JBJKFK010004877">
    <property type="protein sequence ID" value="KAL3308677.1"/>
    <property type="molecule type" value="Genomic_DNA"/>
</dbReference>
<dbReference type="SMART" id="SM00498">
    <property type="entry name" value="FH2"/>
    <property type="match status" value="1"/>
</dbReference>
<feature type="domain" description="FH2" evidence="4">
    <location>
        <begin position="1"/>
        <end position="331"/>
    </location>
</feature>
<evidence type="ECO:0000256" key="2">
    <source>
        <dbReference type="SAM" id="MobiDB-lite"/>
    </source>
</evidence>
<evidence type="ECO:0000313" key="6">
    <source>
        <dbReference type="Proteomes" id="UP001626550"/>
    </source>
</evidence>
<comment type="caution">
    <text evidence="5">The sequence shown here is derived from an EMBL/GenBank/DDBJ whole genome shotgun (WGS) entry which is preliminary data.</text>
</comment>
<accession>A0ABD2PP79</accession>
<dbReference type="InterPro" id="IPR042201">
    <property type="entry name" value="FH2_Formin_sf"/>
</dbReference>
<dbReference type="PROSITE" id="PS51444">
    <property type="entry name" value="FH2"/>
    <property type="match status" value="1"/>
</dbReference>
<evidence type="ECO:0000256" key="1">
    <source>
        <dbReference type="ARBA" id="ARBA00023449"/>
    </source>
</evidence>
<keyword evidence="6" id="KW-1185">Reference proteome</keyword>
<evidence type="ECO:0000256" key="3">
    <source>
        <dbReference type="SAM" id="SignalP"/>
    </source>
</evidence>
<dbReference type="Proteomes" id="UP001626550">
    <property type="component" value="Unassembled WGS sequence"/>
</dbReference>
<sequence length="390" mass="44668">MDGRLTLIILAIRCLGVLLKFLESERYRMDKLTRDIVGLEVSNDVADRIIHQLPVQDEVKMYFKYEYTDAKPVEELTDEDKLMLNLCKIERLGPRLEIVLFMCSFDDTMSALCPKIAAVNLASESVKKSDKLKKVLEIILAFGNYMNSARRGIAYGFRMQSLDALAETKSPNKRWTLLNYIVDVIEHRFPKCCNFYDELEGLPITLEIHVANCFQVPLESLNADVKQLEHSIKLTEDELLLTGDRSPPRLKQFLDTAEPRVRALTKQSEAAKNAFAQAVEWFGEAVNNPSPEQFFGILTRFKALADNEKRRRAESLKQRRSSVQRGEPNTDFQNGSLDMALSSRGNRRQNREEASDLQKRIASEAKMAQKRLLNRTRQIDADNIMDDIMA</sequence>
<dbReference type="InterPro" id="IPR043592">
    <property type="entry name" value="FMNL_animal"/>
</dbReference>
<feature type="signal peptide" evidence="3">
    <location>
        <begin position="1"/>
        <end position="24"/>
    </location>
</feature>
<comment type="similarity">
    <text evidence="1">Belongs to the formin homology family.</text>
</comment>
<evidence type="ECO:0000313" key="5">
    <source>
        <dbReference type="EMBL" id="KAL3308677.1"/>
    </source>
</evidence>
<dbReference type="PANTHER" id="PTHR45857:SF4">
    <property type="entry name" value="FORMIN-LIKE PROTEIN"/>
    <property type="match status" value="1"/>
</dbReference>
<name>A0ABD2PP79_9PLAT</name>
<dbReference type="PANTHER" id="PTHR45857">
    <property type="entry name" value="FORMIN-LIKE PROTEIN"/>
    <property type="match status" value="1"/>
</dbReference>
<keyword evidence="3" id="KW-0732">Signal</keyword>
<dbReference type="InterPro" id="IPR015425">
    <property type="entry name" value="FH2_Formin"/>
</dbReference>
<feature type="chain" id="PRO_5044828258" evidence="3">
    <location>
        <begin position="25"/>
        <end position="390"/>
    </location>
</feature>
<dbReference type="Gene3D" id="1.20.58.2220">
    <property type="entry name" value="Formin, FH2 domain"/>
    <property type="match status" value="1"/>
</dbReference>
<proteinExistence type="inferred from homology"/>
<dbReference type="AlphaFoldDB" id="A0ABD2PP79"/>
<evidence type="ECO:0000259" key="4">
    <source>
        <dbReference type="PROSITE" id="PS51444"/>
    </source>
</evidence>
<reference evidence="5 6" key="1">
    <citation type="submission" date="2024-11" db="EMBL/GenBank/DDBJ databases">
        <title>Adaptive evolution of stress response genes in parasites aligns with host niche diversity.</title>
        <authorList>
            <person name="Hahn C."/>
            <person name="Resl P."/>
        </authorList>
    </citation>
    <scope>NUCLEOTIDE SEQUENCE [LARGE SCALE GENOMIC DNA]</scope>
    <source>
        <strain evidence="5">EGGRZ-B1_66</strain>
        <tissue evidence="5">Body</tissue>
    </source>
</reference>
<dbReference type="SUPFAM" id="SSF101447">
    <property type="entry name" value="Formin homology 2 domain (FH2 domain)"/>
    <property type="match status" value="1"/>
</dbReference>
<dbReference type="Pfam" id="PF02181">
    <property type="entry name" value="FH2"/>
    <property type="match status" value="1"/>
</dbReference>
<feature type="region of interest" description="Disordered" evidence="2">
    <location>
        <begin position="309"/>
        <end position="357"/>
    </location>
</feature>